<dbReference type="EMBL" id="LR812090">
    <property type="protein sequence ID" value="CAB9494039.1"/>
    <property type="molecule type" value="Genomic_DNA"/>
</dbReference>
<protein>
    <submittedName>
        <fullName evidence="1">Thiol-disulfide isomerase</fullName>
    </submittedName>
</protein>
<reference evidence="1 2" key="1">
    <citation type="submission" date="2020-06" db="EMBL/GenBank/DDBJ databases">
        <authorList>
            <person name="Duchaud E."/>
        </authorList>
    </citation>
    <scope>NUCLEOTIDE SEQUENCE [LARGE SCALE GENOMIC DNA]</scope>
    <source>
        <strain evidence="1">Alteromonas fortis</strain>
    </source>
</reference>
<dbReference type="AlphaFoldDB" id="A0A6T9Y1K2"/>
<keyword evidence="1" id="KW-0413">Isomerase</keyword>
<sequence>MKIIFYTGPQCGLCDLADVELQQTSMFSSLVIEKVNIRTSTELYHLYGARIPVLKRADNEKEIGWPFSAADLEEFLQ</sequence>
<dbReference type="Proteomes" id="UP000509458">
    <property type="component" value="Chromosome"/>
</dbReference>
<dbReference type="RefSeq" id="WP_179983474.1">
    <property type="nucleotide sequence ID" value="NZ_LR812090.1"/>
</dbReference>
<dbReference type="InterPro" id="IPR036249">
    <property type="entry name" value="Thioredoxin-like_sf"/>
</dbReference>
<dbReference type="Gene3D" id="3.40.30.10">
    <property type="entry name" value="Glutaredoxin"/>
    <property type="match status" value="1"/>
</dbReference>
<dbReference type="InterPro" id="IPR008554">
    <property type="entry name" value="Glutaredoxin-like"/>
</dbReference>
<gene>
    <name evidence="1" type="ORF">ALFOR1_30981</name>
</gene>
<dbReference type="GO" id="GO:0016853">
    <property type="term" value="F:isomerase activity"/>
    <property type="evidence" value="ECO:0007669"/>
    <property type="project" value="UniProtKB-KW"/>
</dbReference>
<accession>A0A6T9Y1K2</accession>
<dbReference type="Pfam" id="PF05768">
    <property type="entry name" value="Glrx-like"/>
    <property type="match status" value="1"/>
</dbReference>
<dbReference type="SUPFAM" id="SSF52833">
    <property type="entry name" value="Thioredoxin-like"/>
    <property type="match status" value="1"/>
</dbReference>
<evidence type="ECO:0000313" key="2">
    <source>
        <dbReference type="Proteomes" id="UP000509458"/>
    </source>
</evidence>
<organism evidence="1 2">
    <name type="scientific">Alteromonas macleodii</name>
    <name type="common">Pseudoalteromonas macleodii</name>
    <dbReference type="NCBI Taxonomy" id="28108"/>
    <lineage>
        <taxon>Bacteria</taxon>
        <taxon>Pseudomonadati</taxon>
        <taxon>Pseudomonadota</taxon>
        <taxon>Gammaproteobacteria</taxon>
        <taxon>Alteromonadales</taxon>
        <taxon>Alteromonadaceae</taxon>
        <taxon>Alteromonas/Salinimonas group</taxon>
        <taxon>Alteromonas</taxon>
    </lineage>
</organism>
<name>A0A6T9Y1K2_ALTMA</name>
<proteinExistence type="predicted"/>
<evidence type="ECO:0000313" key="1">
    <source>
        <dbReference type="EMBL" id="CAB9494039.1"/>
    </source>
</evidence>